<dbReference type="KEGG" id="lbc:LACBIDRAFT_334210"/>
<keyword evidence="1" id="KW-0812">Transmembrane</keyword>
<dbReference type="EMBL" id="DS547150">
    <property type="protein sequence ID" value="EDR00437.1"/>
    <property type="molecule type" value="Genomic_DNA"/>
</dbReference>
<keyword evidence="1" id="KW-0472">Membrane</keyword>
<reference evidence="2 3" key="1">
    <citation type="journal article" date="2008" name="Nature">
        <title>The genome of Laccaria bicolor provides insights into mycorrhizal symbiosis.</title>
        <authorList>
            <person name="Martin F."/>
            <person name="Aerts A."/>
            <person name="Ahren D."/>
            <person name="Brun A."/>
            <person name="Danchin E.G.J."/>
            <person name="Duchaussoy F."/>
            <person name="Gibon J."/>
            <person name="Kohler A."/>
            <person name="Lindquist E."/>
            <person name="Pereda V."/>
            <person name="Salamov A."/>
            <person name="Shapiro H.J."/>
            <person name="Wuyts J."/>
            <person name="Blaudez D."/>
            <person name="Buee M."/>
            <person name="Brokstein P."/>
            <person name="Canbaeck B."/>
            <person name="Cohen D."/>
            <person name="Courty P.E."/>
            <person name="Coutinho P.M."/>
            <person name="Delaruelle C."/>
            <person name="Detter J.C."/>
            <person name="Deveau A."/>
            <person name="DiFazio S."/>
            <person name="Duplessis S."/>
            <person name="Fraissinet-Tachet L."/>
            <person name="Lucic E."/>
            <person name="Frey-Klett P."/>
            <person name="Fourrey C."/>
            <person name="Feussner I."/>
            <person name="Gay G."/>
            <person name="Grimwood J."/>
            <person name="Hoegger P.J."/>
            <person name="Jain P."/>
            <person name="Kilaru S."/>
            <person name="Labbe J."/>
            <person name="Lin Y.C."/>
            <person name="Legue V."/>
            <person name="Le Tacon F."/>
            <person name="Marmeisse R."/>
            <person name="Melayah D."/>
            <person name="Montanini B."/>
            <person name="Muratet M."/>
            <person name="Nehls U."/>
            <person name="Niculita-Hirzel H."/>
            <person name="Oudot-Le Secq M.P."/>
            <person name="Peter M."/>
            <person name="Quesneville H."/>
            <person name="Rajashekar B."/>
            <person name="Reich M."/>
            <person name="Rouhier N."/>
            <person name="Schmutz J."/>
            <person name="Yin T."/>
            <person name="Chalot M."/>
            <person name="Henrissat B."/>
            <person name="Kuees U."/>
            <person name="Lucas S."/>
            <person name="Van de Peer Y."/>
            <person name="Podila G.K."/>
            <person name="Polle A."/>
            <person name="Pukkila P.J."/>
            <person name="Richardson P.M."/>
            <person name="Rouze P."/>
            <person name="Sanders I.R."/>
            <person name="Stajich J.E."/>
            <person name="Tunlid A."/>
            <person name="Tuskan G."/>
            <person name="Grigoriev I.V."/>
        </authorList>
    </citation>
    <scope>NUCLEOTIDE SEQUENCE [LARGE SCALE GENOMIC DNA]</scope>
    <source>
        <strain evidence="3">S238N-H82 / ATCC MYA-4686</strain>
    </source>
</reference>
<organism evidence="3">
    <name type="scientific">Laccaria bicolor (strain S238N-H82 / ATCC MYA-4686)</name>
    <name type="common">Bicoloured deceiver</name>
    <name type="synonym">Laccaria laccata var. bicolor</name>
    <dbReference type="NCBI Taxonomy" id="486041"/>
    <lineage>
        <taxon>Eukaryota</taxon>
        <taxon>Fungi</taxon>
        <taxon>Dikarya</taxon>
        <taxon>Basidiomycota</taxon>
        <taxon>Agaricomycotina</taxon>
        <taxon>Agaricomycetes</taxon>
        <taxon>Agaricomycetidae</taxon>
        <taxon>Agaricales</taxon>
        <taxon>Agaricineae</taxon>
        <taxon>Hydnangiaceae</taxon>
        <taxon>Laccaria</taxon>
    </lineage>
</organism>
<sequence length="146" mass="15689">MACWLLCSYPHGVAHVPLPLWVAMQARSCSITPTDQQLIYYTLGLAVVHYPHGAALVLLALWAATQARLCSVTPWVNNRSITPTVSYSVTRTMSSSCSLRPAEPSSVWPAGLQLQPQTICGSPLSSSPAQHLLALVSLFSMNVSSP</sequence>
<protein>
    <submittedName>
        <fullName evidence="2">Predicted protein</fullName>
    </submittedName>
</protein>
<dbReference type="AlphaFoldDB" id="B0DYH0"/>
<feature type="transmembrane region" description="Helical" evidence="1">
    <location>
        <begin position="38"/>
        <end position="62"/>
    </location>
</feature>
<evidence type="ECO:0000313" key="2">
    <source>
        <dbReference type="EMBL" id="EDR00437.1"/>
    </source>
</evidence>
<dbReference type="GeneID" id="6084638"/>
<keyword evidence="3" id="KW-1185">Reference proteome</keyword>
<dbReference type="RefSeq" id="XP_001888996.1">
    <property type="nucleotide sequence ID" value="XM_001888961.1"/>
</dbReference>
<dbReference type="InParanoid" id="B0DYH0"/>
<gene>
    <name evidence="2" type="ORF">LACBIDRAFT_334210</name>
</gene>
<evidence type="ECO:0000313" key="3">
    <source>
        <dbReference type="Proteomes" id="UP000001194"/>
    </source>
</evidence>
<keyword evidence="1" id="KW-1133">Transmembrane helix</keyword>
<name>B0DYH0_LACBS</name>
<evidence type="ECO:0000256" key="1">
    <source>
        <dbReference type="SAM" id="Phobius"/>
    </source>
</evidence>
<dbReference type="Proteomes" id="UP000001194">
    <property type="component" value="Unassembled WGS sequence"/>
</dbReference>
<proteinExistence type="predicted"/>
<accession>B0DYH0</accession>
<dbReference type="HOGENOM" id="CLU_1777796_0_0_1"/>